<dbReference type="GO" id="GO:0009451">
    <property type="term" value="P:RNA modification"/>
    <property type="evidence" value="ECO:0007669"/>
    <property type="project" value="InterPro"/>
</dbReference>
<accession>A0A3L6T0G5</accession>
<evidence type="ECO:0000313" key="5">
    <source>
        <dbReference type="Proteomes" id="UP000275267"/>
    </source>
</evidence>
<dbReference type="InterPro" id="IPR046960">
    <property type="entry name" value="PPR_At4g14850-like_plant"/>
</dbReference>
<keyword evidence="2" id="KW-0809">Transit peptide</keyword>
<gene>
    <name evidence="4" type="ORF">C2845_PM05G29350</name>
</gene>
<proteinExistence type="predicted"/>
<dbReference type="GO" id="GO:0003723">
    <property type="term" value="F:RNA binding"/>
    <property type="evidence" value="ECO:0007669"/>
    <property type="project" value="InterPro"/>
</dbReference>
<dbReference type="STRING" id="4540.A0A3L6T0G5"/>
<dbReference type="EMBL" id="PQIB02000003">
    <property type="protein sequence ID" value="RLN30143.1"/>
    <property type="molecule type" value="Genomic_DNA"/>
</dbReference>
<evidence type="ECO:0000256" key="1">
    <source>
        <dbReference type="ARBA" id="ARBA00022737"/>
    </source>
</evidence>
<feature type="repeat" description="PPR" evidence="3">
    <location>
        <begin position="5"/>
        <end position="39"/>
    </location>
</feature>
<dbReference type="NCBIfam" id="TIGR00756">
    <property type="entry name" value="PPR"/>
    <property type="match status" value="1"/>
</dbReference>
<organism evidence="4 5">
    <name type="scientific">Panicum miliaceum</name>
    <name type="common">Proso millet</name>
    <name type="synonym">Broomcorn millet</name>
    <dbReference type="NCBI Taxonomy" id="4540"/>
    <lineage>
        <taxon>Eukaryota</taxon>
        <taxon>Viridiplantae</taxon>
        <taxon>Streptophyta</taxon>
        <taxon>Embryophyta</taxon>
        <taxon>Tracheophyta</taxon>
        <taxon>Spermatophyta</taxon>
        <taxon>Magnoliopsida</taxon>
        <taxon>Liliopsida</taxon>
        <taxon>Poales</taxon>
        <taxon>Poaceae</taxon>
        <taxon>PACMAD clade</taxon>
        <taxon>Panicoideae</taxon>
        <taxon>Panicodae</taxon>
        <taxon>Paniceae</taxon>
        <taxon>Panicinae</taxon>
        <taxon>Panicum</taxon>
        <taxon>Panicum sect. Panicum</taxon>
    </lineage>
</organism>
<keyword evidence="1" id="KW-0677">Repeat</keyword>
<protein>
    <submittedName>
        <fullName evidence="4">Pentatricopeptide repeat-containing protein</fullName>
    </submittedName>
</protein>
<evidence type="ECO:0000313" key="4">
    <source>
        <dbReference type="EMBL" id="RLN30143.1"/>
    </source>
</evidence>
<dbReference type="InterPro" id="IPR002885">
    <property type="entry name" value="PPR_rpt"/>
</dbReference>
<dbReference type="PANTHER" id="PTHR47926">
    <property type="entry name" value="PENTATRICOPEPTIDE REPEAT-CONTAINING PROTEIN"/>
    <property type="match status" value="1"/>
</dbReference>
<dbReference type="InterPro" id="IPR011990">
    <property type="entry name" value="TPR-like_helical_dom_sf"/>
</dbReference>
<dbReference type="PROSITE" id="PS51375">
    <property type="entry name" value="PPR"/>
    <property type="match status" value="1"/>
</dbReference>
<dbReference type="AlphaFoldDB" id="A0A3L6T0G5"/>
<sequence>MRERDTVLWMSMLSAYAQRGEPDAALRFFGGMVAAGMELDAVVMVSPLLACGQLRWRRHGRSVHAYCVRRFIE</sequence>
<evidence type="ECO:0000256" key="3">
    <source>
        <dbReference type="PROSITE-ProRule" id="PRU00708"/>
    </source>
</evidence>
<reference evidence="5" key="1">
    <citation type="journal article" date="2019" name="Nat. Commun.">
        <title>The genome of broomcorn millet.</title>
        <authorList>
            <person name="Zou C."/>
            <person name="Miki D."/>
            <person name="Li D."/>
            <person name="Tang Q."/>
            <person name="Xiao L."/>
            <person name="Rajput S."/>
            <person name="Deng P."/>
            <person name="Jia W."/>
            <person name="Huang R."/>
            <person name="Zhang M."/>
            <person name="Sun Y."/>
            <person name="Hu J."/>
            <person name="Fu X."/>
            <person name="Schnable P.S."/>
            <person name="Li F."/>
            <person name="Zhang H."/>
            <person name="Feng B."/>
            <person name="Zhu X."/>
            <person name="Liu R."/>
            <person name="Schnable J.C."/>
            <person name="Zhu J.-K."/>
            <person name="Zhang H."/>
        </authorList>
    </citation>
    <scope>NUCLEOTIDE SEQUENCE [LARGE SCALE GENOMIC DNA]</scope>
</reference>
<name>A0A3L6T0G5_PANMI</name>
<dbReference type="Proteomes" id="UP000275267">
    <property type="component" value="Unassembled WGS sequence"/>
</dbReference>
<dbReference type="PANTHER" id="PTHR47926:SF344">
    <property type="entry name" value="OS07G0636900 PROTEIN"/>
    <property type="match status" value="1"/>
</dbReference>
<evidence type="ECO:0000256" key="2">
    <source>
        <dbReference type="ARBA" id="ARBA00022946"/>
    </source>
</evidence>
<dbReference type="Pfam" id="PF01535">
    <property type="entry name" value="PPR"/>
    <property type="match status" value="1"/>
</dbReference>
<comment type="caution">
    <text evidence="4">The sequence shown here is derived from an EMBL/GenBank/DDBJ whole genome shotgun (WGS) entry which is preliminary data.</text>
</comment>
<dbReference type="Gene3D" id="1.25.40.10">
    <property type="entry name" value="Tetratricopeptide repeat domain"/>
    <property type="match status" value="1"/>
</dbReference>
<keyword evidence="5" id="KW-1185">Reference proteome</keyword>